<evidence type="ECO:0000313" key="5">
    <source>
        <dbReference type="Proteomes" id="UP000023152"/>
    </source>
</evidence>
<evidence type="ECO:0000259" key="3">
    <source>
        <dbReference type="PROSITE" id="PS51746"/>
    </source>
</evidence>
<comment type="caution">
    <text evidence="4">The sequence shown here is derived from an EMBL/GenBank/DDBJ whole genome shotgun (WGS) entry which is preliminary data.</text>
</comment>
<dbReference type="Gene3D" id="3.60.40.10">
    <property type="entry name" value="PPM-type phosphatase domain"/>
    <property type="match status" value="2"/>
</dbReference>
<keyword evidence="2" id="KW-0472">Membrane</keyword>
<feature type="domain" description="PPM-type phosphatase" evidence="3">
    <location>
        <begin position="2"/>
        <end position="425"/>
    </location>
</feature>
<reference evidence="4 5" key="1">
    <citation type="journal article" date="2013" name="Curr. Biol.">
        <title>The Genome of the Foraminiferan Reticulomyxa filosa.</title>
        <authorList>
            <person name="Glockner G."/>
            <person name="Hulsmann N."/>
            <person name="Schleicher M."/>
            <person name="Noegel A.A."/>
            <person name="Eichinger L."/>
            <person name="Gallinger C."/>
            <person name="Pawlowski J."/>
            <person name="Sierra R."/>
            <person name="Euteneuer U."/>
            <person name="Pillet L."/>
            <person name="Moustafa A."/>
            <person name="Platzer M."/>
            <person name="Groth M."/>
            <person name="Szafranski K."/>
            <person name="Schliwa M."/>
        </authorList>
    </citation>
    <scope>NUCLEOTIDE SEQUENCE [LARGE SCALE GENOMIC DNA]</scope>
</reference>
<feature type="region of interest" description="Disordered" evidence="1">
    <location>
        <begin position="112"/>
        <end position="146"/>
    </location>
</feature>
<dbReference type="SUPFAM" id="SSF81606">
    <property type="entry name" value="PP2C-like"/>
    <property type="match status" value="1"/>
</dbReference>
<sequence length="488" mass="55291">MYVYKGTKNGMTKINQDSYFVYNEFGPQGCLHLFGVADGHGPQGDRVSQYVARKLPLLLQENQEMLLRQPQKALEKAFSTLAYKLLHQAEKESDQRDSERLRAIEKQRMNDLDLNIKPIAEGDEEEDTDHDSDSGGEEEKEDDAQVTETMNRIANSGEFEEAPLQVSSVVIREDYEQHRKSKLLSLDIPKPDVFHPGKTPRTDYGRRKSVLTFDTEFSGSTLTCGLRVGDKLYLANLGDSRTVLGRLPDEVPSRTSKVAPVQLTKDHEPVDATEAERLKLHGANIQMDEDGHARIEIVIKEGPQRKVTTSLSRSLGDRFASQYGVISQPDIKCYDLAPGDLFVVWASDGIWSMLENDEVCGLVGFKLKTQRDDPEINLDTVVKKLVNETNAVWQDECFGYTGYCFNWLSFFAKAKENLTAVKLCHLLSFLILVNVWLLCSIVWGVFNHFSLKKISNDDFSCTGLLKTHKPCFIEIYYKIYNDPLTKII</sequence>
<keyword evidence="2" id="KW-1133">Transmembrane helix</keyword>
<evidence type="ECO:0000256" key="1">
    <source>
        <dbReference type="SAM" id="MobiDB-lite"/>
    </source>
</evidence>
<dbReference type="EMBL" id="ASPP01012709">
    <property type="protein sequence ID" value="ETO20343.1"/>
    <property type="molecule type" value="Genomic_DNA"/>
</dbReference>
<dbReference type="InterPro" id="IPR036457">
    <property type="entry name" value="PPM-type-like_dom_sf"/>
</dbReference>
<dbReference type="PANTHER" id="PTHR47992">
    <property type="entry name" value="PROTEIN PHOSPHATASE"/>
    <property type="match status" value="1"/>
</dbReference>
<accession>X6N385</accession>
<dbReference type="Pfam" id="PF00481">
    <property type="entry name" value="PP2C"/>
    <property type="match status" value="1"/>
</dbReference>
<gene>
    <name evidence="4" type="ORF">RFI_16877</name>
</gene>
<dbReference type="GO" id="GO:0004722">
    <property type="term" value="F:protein serine/threonine phosphatase activity"/>
    <property type="evidence" value="ECO:0007669"/>
    <property type="project" value="InterPro"/>
</dbReference>
<feature type="transmembrane region" description="Helical" evidence="2">
    <location>
        <begin position="426"/>
        <end position="446"/>
    </location>
</feature>
<dbReference type="SMART" id="SM00332">
    <property type="entry name" value="PP2Cc"/>
    <property type="match status" value="1"/>
</dbReference>
<proteinExistence type="predicted"/>
<feature type="compositionally biased region" description="Acidic residues" evidence="1">
    <location>
        <begin position="121"/>
        <end position="145"/>
    </location>
</feature>
<dbReference type="PROSITE" id="PS51746">
    <property type="entry name" value="PPM_2"/>
    <property type="match status" value="1"/>
</dbReference>
<organism evidence="4 5">
    <name type="scientific">Reticulomyxa filosa</name>
    <dbReference type="NCBI Taxonomy" id="46433"/>
    <lineage>
        <taxon>Eukaryota</taxon>
        <taxon>Sar</taxon>
        <taxon>Rhizaria</taxon>
        <taxon>Retaria</taxon>
        <taxon>Foraminifera</taxon>
        <taxon>Monothalamids</taxon>
        <taxon>Reticulomyxidae</taxon>
        <taxon>Reticulomyxa</taxon>
    </lineage>
</organism>
<dbReference type="AlphaFoldDB" id="X6N385"/>
<evidence type="ECO:0000313" key="4">
    <source>
        <dbReference type="EMBL" id="ETO20343.1"/>
    </source>
</evidence>
<keyword evidence="5" id="KW-1185">Reference proteome</keyword>
<protein>
    <recommendedName>
        <fullName evidence="3">PPM-type phosphatase domain-containing protein</fullName>
    </recommendedName>
</protein>
<dbReference type="CDD" id="cd00143">
    <property type="entry name" value="PP2Cc"/>
    <property type="match status" value="1"/>
</dbReference>
<dbReference type="Proteomes" id="UP000023152">
    <property type="component" value="Unassembled WGS sequence"/>
</dbReference>
<dbReference type="InterPro" id="IPR015655">
    <property type="entry name" value="PP2C"/>
</dbReference>
<evidence type="ECO:0000256" key="2">
    <source>
        <dbReference type="SAM" id="Phobius"/>
    </source>
</evidence>
<name>X6N385_RETFI</name>
<dbReference type="OrthoDB" id="10264738at2759"/>
<keyword evidence="2" id="KW-0812">Transmembrane</keyword>
<dbReference type="InterPro" id="IPR001932">
    <property type="entry name" value="PPM-type_phosphatase-like_dom"/>
</dbReference>